<evidence type="ECO:0000256" key="1">
    <source>
        <dbReference type="ARBA" id="ARBA00022630"/>
    </source>
</evidence>
<dbReference type="InterPro" id="IPR050097">
    <property type="entry name" value="Ferredoxin-NADP_redctase_2"/>
</dbReference>
<dbReference type="AlphaFoldDB" id="A0AAW9SG76"/>
<dbReference type="PRINTS" id="PR00368">
    <property type="entry name" value="FADPNR"/>
</dbReference>
<evidence type="ECO:0000313" key="4">
    <source>
        <dbReference type="EMBL" id="MEN7551503.1"/>
    </source>
</evidence>
<reference evidence="4 5" key="1">
    <citation type="submission" date="2024-04" db="EMBL/GenBank/DDBJ databases">
        <title>Novel genus in family Flammeovirgaceae.</title>
        <authorList>
            <person name="Nguyen T.H."/>
            <person name="Vuong T.Q."/>
            <person name="Le H."/>
            <person name="Kim S.-G."/>
        </authorList>
    </citation>
    <scope>NUCLEOTIDE SEQUENCE [LARGE SCALE GENOMIC DNA]</scope>
    <source>
        <strain evidence="4 5">JCM 23209</strain>
    </source>
</reference>
<dbReference type="GO" id="GO:0016491">
    <property type="term" value="F:oxidoreductase activity"/>
    <property type="evidence" value="ECO:0007669"/>
    <property type="project" value="UniProtKB-KW"/>
</dbReference>
<gene>
    <name evidence="4" type="ORF">AAG747_26535</name>
</gene>
<dbReference type="SUPFAM" id="SSF51905">
    <property type="entry name" value="FAD/NAD(P)-binding domain"/>
    <property type="match status" value="1"/>
</dbReference>
<comment type="caution">
    <text evidence="4">The sequence shown here is derived from an EMBL/GenBank/DDBJ whole genome shotgun (WGS) entry which is preliminary data.</text>
</comment>
<dbReference type="Proteomes" id="UP001403385">
    <property type="component" value="Unassembled WGS sequence"/>
</dbReference>
<dbReference type="Pfam" id="PF07992">
    <property type="entry name" value="Pyr_redox_2"/>
    <property type="match status" value="1"/>
</dbReference>
<dbReference type="EMBL" id="JBDKWZ010000023">
    <property type="protein sequence ID" value="MEN7551503.1"/>
    <property type="molecule type" value="Genomic_DNA"/>
</dbReference>
<evidence type="ECO:0000259" key="3">
    <source>
        <dbReference type="Pfam" id="PF07992"/>
    </source>
</evidence>
<dbReference type="RefSeq" id="WP_346824284.1">
    <property type="nucleotide sequence ID" value="NZ_JBDKWZ010000023.1"/>
</dbReference>
<keyword evidence="2" id="KW-0560">Oxidoreductase</keyword>
<name>A0AAW9SG76_9BACT</name>
<evidence type="ECO:0000313" key="5">
    <source>
        <dbReference type="Proteomes" id="UP001403385"/>
    </source>
</evidence>
<evidence type="ECO:0000256" key="2">
    <source>
        <dbReference type="ARBA" id="ARBA00023002"/>
    </source>
</evidence>
<sequence length="302" mass="32667">MTHRKIFDVLIIGGSYAGLSAAMALGRSLKNVLVIDSGKPCNATTPHSHNFLTQDGIPPKEIAAIAQGQVKKYETVRFYSGLAVSGTKTGDEFQITTQTGDTFWGKKVVFATGIKDEMLPIQGLVDCWGKSVIHCPYCHGYEYRHKKTGILANGESAFHMAKLVNNLTDELTLLTNGPSNLSSEQTEALQKYKIPIIETGVTNLEHEKGCLQQVVFKDGSSISLDAMYASLPFVQHSEIPVSLGCELTEQGYIQTDPFQKTTVPGVFACGDNASMMRSVANAVASGNIAGAMANHELTEEQF</sequence>
<organism evidence="4 5">
    <name type="scientific">Rapidithrix thailandica</name>
    <dbReference type="NCBI Taxonomy" id="413964"/>
    <lineage>
        <taxon>Bacteria</taxon>
        <taxon>Pseudomonadati</taxon>
        <taxon>Bacteroidota</taxon>
        <taxon>Cytophagia</taxon>
        <taxon>Cytophagales</taxon>
        <taxon>Flammeovirgaceae</taxon>
        <taxon>Rapidithrix</taxon>
    </lineage>
</organism>
<dbReference type="PANTHER" id="PTHR48105">
    <property type="entry name" value="THIOREDOXIN REDUCTASE 1-RELATED-RELATED"/>
    <property type="match status" value="1"/>
</dbReference>
<dbReference type="Gene3D" id="3.50.50.60">
    <property type="entry name" value="FAD/NAD(P)-binding domain"/>
    <property type="match status" value="2"/>
</dbReference>
<protein>
    <submittedName>
        <fullName evidence="4">NAD(P)/FAD-dependent oxidoreductase</fullName>
    </submittedName>
</protein>
<keyword evidence="5" id="KW-1185">Reference proteome</keyword>
<keyword evidence="1" id="KW-0285">Flavoprotein</keyword>
<feature type="domain" description="FAD/NAD(P)-binding" evidence="3">
    <location>
        <begin position="7"/>
        <end position="286"/>
    </location>
</feature>
<dbReference type="InterPro" id="IPR023753">
    <property type="entry name" value="FAD/NAD-binding_dom"/>
</dbReference>
<dbReference type="InterPro" id="IPR036188">
    <property type="entry name" value="FAD/NAD-bd_sf"/>
</dbReference>
<proteinExistence type="predicted"/>
<accession>A0AAW9SG76</accession>
<dbReference type="PRINTS" id="PR00469">
    <property type="entry name" value="PNDRDTASEII"/>
</dbReference>